<feature type="coiled-coil region" evidence="1">
    <location>
        <begin position="6"/>
        <end position="33"/>
    </location>
</feature>
<accession>A0A133U3C3</accession>
<reference evidence="3 4" key="1">
    <citation type="journal article" date="2016" name="Sci. Rep.">
        <title>Metabolic traits of an uncultured archaeal lineage -MSBL1- from brine pools of the Red Sea.</title>
        <authorList>
            <person name="Mwirichia R."/>
            <person name="Alam I."/>
            <person name="Rashid M."/>
            <person name="Vinu M."/>
            <person name="Ba-Alawi W."/>
            <person name="Anthony Kamau A."/>
            <person name="Kamanda Ngugi D."/>
            <person name="Goker M."/>
            <person name="Klenk H.P."/>
            <person name="Bajic V."/>
            <person name="Stingl U."/>
        </authorList>
    </citation>
    <scope>NUCLEOTIDE SEQUENCE [LARGE SCALE GENOMIC DNA]</scope>
    <source>
        <strain evidence="3">SCGC-AAA259B11</strain>
    </source>
</reference>
<dbReference type="AlphaFoldDB" id="A0A133U3C3"/>
<feature type="non-terminal residue" evidence="3">
    <location>
        <position position="1"/>
    </location>
</feature>
<keyword evidence="4" id="KW-1185">Reference proteome</keyword>
<evidence type="ECO:0000256" key="2">
    <source>
        <dbReference type="SAM" id="MobiDB-lite"/>
    </source>
</evidence>
<organism evidence="3 4">
    <name type="scientific">candidate division MSBL1 archaeon SCGC-AAA259B11</name>
    <dbReference type="NCBI Taxonomy" id="1698260"/>
    <lineage>
        <taxon>Archaea</taxon>
        <taxon>Methanobacteriati</taxon>
        <taxon>Methanobacteriota</taxon>
        <taxon>candidate division MSBL1</taxon>
    </lineage>
</organism>
<feature type="compositionally biased region" description="Basic and acidic residues" evidence="2">
    <location>
        <begin position="91"/>
        <end position="107"/>
    </location>
</feature>
<evidence type="ECO:0000313" key="4">
    <source>
        <dbReference type="Proteomes" id="UP000070184"/>
    </source>
</evidence>
<gene>
    <name evidence="3" type="ORF">AKJ61_04400</name>
</gene>
<proteinExistence type="predicted"/>
<comment type="caution">
    <text evidence="3">The sequence shown here is derived from an EMBL/GenBank/DDBJ whole genome shotgun (WGS) entry which is preliminary data.</text>
</comment>
<dbReference type="EMBL" id="LHXK01000090">
    <property type="protein sequence ID" value="KXA88683.1"/>
    <property type="molecule type" value="Genomic_DNA"/>
</dbReference>
<feature type="compositionally biased region" description="Basic and acidic residues" evidence="2">
    <location>
        <begin position="119"/>
        <end position="153"/>
    </location>
</feature>
<sequence>YKGGVGRNLKEQIEDMREEAEKMQEKREWSTKRSLMIDQIPDLAKKAEERGENRKVEKMWKIRRDLLTSRAEIVVEKAIEKLKRMGVAIEGIKELTGEEKGEPEPEARKKRKTTAGREGGPEIREPGEKPGLEDKDVQAEEKAEGETEDERGAHGAPEAGGGKRKGGEPQAGKATEILEEGTTGAEAPRRETVELMPKQIKTLEDLETVKEHLKKLLEDDSRSEEAVDLISRLEKKKECKFRESRGSAMLRTKVLVPDKKEKKWREKSAGSLNERKVKLFEKAGVELDWS</sequence>
<evidence type="ECO:0000256" key="1">
    <source>
        <dbReference type="SAM" id="Coils"/>
    </source>
</evidence>
<dbReference type="Proteomes" id="UP000070184">
    <property type="component" value="Unassembled WGS sequence"/>
</dbReference>
<feature type="region of interest" description="Disordered" evidence="2">
    <location>
        <begin position="91"/>
        <end position="192"/>
    </location>
</feature>
<name>A0A133U3C3_9EURY</name>
<protein>
    <submittedName>
        <fullName evidence="3">Uncharacterized protein</fullName>
    </submittedName>
</protein>
<keyword evidence="1" id="KW-0175">Coiled coil</keyword>
<evidence type="ECO:0000313" key="3">
    <source>
        <dbReference type="EMBL" id="KXA88683.1"/>
    </source>
</evidence>